<evidence type="ECO:0000313" key="4">
    <source>
        <dbReference type="Proteomes" id="UP001201812"/>
    </source>
</evidence>
<feature type="compositionally biased region" description="Basic residues" evidence="1">
    <location>
        <begin position="32"/>
        <end position="42"/>
    </location>
</feature>
<evidence type="ECO:0000256" key="2">
    <source>
        <dbReference type="SAM" id="SignalP"/>
    </source>
</evidence>
<feature type="signal peptide" evidence="2">
    <location>
        <begin position="1"/>
        <end position="27"/>
    </location>
</feature>
<dbReference type="Proteomes" id="UP001201812">
    <property type="component" value="Unassembled WGS sequence"/>
</dbReference>
<reference evidence="3" key="1">
    <citation type="submission" date="2022-01" db="EMBL/GenBank/DDBJ databases">
        <title>Genome Sequence Resource for Two Populations of Ditylenchus destructor, the Migratory Endoparasitic Phytonematode.</title>
        <authorList>
            <person name="Zhang H."/>
            <person name="Lin R."/>
            <person name="Xie B."/>
        </authorList>
    </citation>
    <scope>NUCLEOTIDE SEQUENCE</scope>
    <source>
        <strain evidence="3">BazhouSP</strain>
    </source>
</reference>
<proteinExistence type="predicted"/>
<keyword evidence="4" id="KW-1185">Reference proteome</keyword>
<dbReference type="EMBL" id="JAKKPZ010000035">
    <property type="protein sequence ID" value="KAI1708438.1"/>
    <property type="molecule type" value="Genomic_DNA"/>
</dbReference>
<organism evidence="3 4">
    <name type="scientific">Ditylenchus destructor</name>
    <dbReference type="NCBI Taxonomy" id="166010"/>
    <lineage>
        <taxon>Eukaryota</taxon>
        <taxon>Metazoa</taxon>
        <taxon>Ecdysozoa</taxon>
        <taxon>Nematoda</taxon>
        <taxon>Chromadorea</taxon>
        <taxon>Rhabditida</taxon>
        <taxon>Tylenchina</taxon>
        <taxon>Tylenchomorpha</taxon>
        <taxon>Sphaerularioidea</taxon>
        <taxon>Anguinidae</taxon>
        <taxon>Anguininae</taxon>
        <taxon>Ditylenchus</taxon>
    </lineage>
</organism>
<protein>
    <submittedName>
        <fullName evidence="3">Uncharacterized protein</fullName>
    </submittedName>
</protein>
<feature type="chain" id="PRO_5041971662" evidence="2">
    <location>
        <begin position="28"/>
        <end position="339"/>
    </location>
</feature>
<dbReference type="AlphaFoldDB" id="A0AAD4MW53"/>
<feature type="compositionally biased region" description="Polar residues" evidence="1">
    <location>
        <begin position="61"/>
        <end position="75"/>
    </location>
</feature>
<feature type="region of interest" description="Disordered" evidence="1">
    <location>
        <begin position="30"/>
        <end position="78"/>
    </location>
</feature>
<keyword evidence="2" id="KW-0732">Signal</keyword>
<name>A0AAD4MW53_9BILA</name>
<feature type="compositionally biased region" description="Basic and acidic residues" evidence="1">
    <location>
        <begin position="43"/>
        <end position="60"/>
    </location>
</feature>
<evidence type="ECO:0000256" key="1">
    <source>
        <dbReference type="SAM" id="MobiDB-lite"/>
    </source>
</evidence>
<gene>
    <name evidence="3" type="ORF">DdX_11819</name>
</gene>
<sequence>MSANRAQLIFVATILIFILIIVQFSECGKGGEKHRHRKHRSSHRDSGHDSRRNSRRDEGSASKTKSTAGQSSTSADEAKKEWERIKNLLRFKKGAKFLIGVDKYDTQEQIISQDEERAMRTMMAKILPSLTRKLGRAAGNIDYKCQKASANYKAHRTYEMVRSKEFRECMIGKGSKFACKVLSTVPGETPKEVIENLVSSKGLWQKPLLKLIYYTGKGLRMMKLKRRREKVDPKDLDRAIITGALQELKQTQMSELSKLAAELEGQIGSFFDTCTSYLSDVAGSAVDAITAAFKPHVWLSRLSFGFPISKAGFDAHYGPCGQSTQLCIPRLHCMCGGSA</sequence>
<evidence type="ECO:0000313" key="3">
    <source>
        <dbReference type="EMBL" id="KAI1708438.1"/>
    </source>
</evidence>
<accession>A0AAD4MW53</accession>
<comment type="caution">
    <text evidence="3">The sequence shown here is derived from an EMBL/GenBank/DDBJ whole genome shotgun (WGS) entry which is preliminary data.</text>
</comment>